<dbReference type="Pfam" id="PF00392">
    <property type="entry name" value="GntR"/>
    <property type="match status" value="1"/>
</dbReference>
<evidence type="ECO:0000259" key="5">
    <source>
        <dbReference type="Pfam" id="PF07729"/>
    </source>
</evidence>
<evidence type="ECO:0000256" key="1">
    <source>
        <dbReference type="ARBA" id="ARBA00023015"/>
    </source>
</evidence>
<keyword evidence="1" id="KW-0805">Transcription regulation</keyword>
<proteinExistence type="predicted"/>
<dbReference type="InterPro" id="IPR008920">
    <property type="entry name" value="TF_FadR/GntR_C"/>
</dbReference>
<evidence type="ECO:0000256" key="2">
    <source>
        <dbReference type="ARBA" id="ARBA00023125"/>
    </source>
</evidence>
<dbReference type="eggNOG" id="COG1802">
    <property type="taxonomic scope" value="Bacteria"/>
</dbReference>
<accession>M4ZH53</accession>
<dbReference type="InterPro" id="IPR036388">
    <property type="entry name" value="WH-like_DNA-bd_sf"/>
</dbReference>
<evidence type="ECO:0000313" key="6">
    <source>
        <dbReference type="EMBL" id="BAM93177.1"/>
    </source>
</evidence>
<reference evidence="6 7" key="1">
    <citation type="journal article" date="2013" name="Appl. Environ. Microbiol.">
        <title>Genome analysis suggests that the soil oligotrophic bacterium Agromonas oligotrophica (Bradyrhizobium oligotrophicum) is a nitrogen-fixing symbiont of Aeschynomene indica.</title>
        <authorList>
            <person name="Okubo T."/>
            <person name="Fukushima S."/>
            <person name="Itakura M."/>
            <person name="Oshima K."/>
            <person name="Longtonglang A."/>
            <person name="Teaumroong N."/>
            <person name="Mitsui H."/>
            <person name="Hattori M."/>
            <person name="Hattori R."/>
            <person name="Hattori T."/>
            <person name="Minamisawa K."/>
        </authorList>
    </citation>
    <scope>NUCLEOTIDE SEQUENCE [LARGE SCALE GENOMIC DNA]</scope>
    <source>
        <strain evidence="6 7">S58</strain>
    </source>
</reference>
<dbReference type="RefSeq" id="WP_015670248.1">
    <property type="nucleotide sequence ID" value="NC_020453.1"/>
</dbReference>
<dbReference type="GO" id="GO:0003677">
    <property type="term" value="F:DNA binding"/>
    <property type="evidence" value="ECO:0007669"/>
    <property type="project" value="UniProtKB-KW"/>
</dbReference>
<dbReference type="GeneID" id="301820867"/>
<dbReference type="EMBL" id="AP012603">
    <property type="protein sequence ID" value="BAM93177.1"/>
    <property type="molecule type" value="Genomic_DNA"/>
</dbReference>
<dbReference type="Proteomes" id="UP000011841">
    <property type="component" value="Chromosome"/>
</dbReference>
<dbReference type="InterPro" id="IPR011711">
    <property type="entry name" value="GntR_C"/>
</dbReference>
<organism evidence="6 7">
    <name type="scientific">Bradyrhizobium oligotrophicum S58</name>
    <dbReference type="NCBI Taxonomy" id="1245469"/>
    <lineage>
        <taxon>Bacteria</taxon>
        <taxon>Pseudomonadati</taxon>
        <taxon>Pseudomonadota</taxon>
        <taxon>Alphaproteobacteria</taxon>
        <taxon>Hyphomicrobiales</taxon>
        <taxon>Nitrobacteraceae</taxon>
        <taxon>Bradyrhizobium</taxon>
    </lineage>
</organism>
<dbReference type="Pfam" id="PF07729">
    <property type="entry name" value="FCD"/>
    <property type="match status" value="1"/>
</dbReference>
<sequence>MRDTDGDVSKVDTAYTKLKDLVIHYDLVPDGKVRVLPGEHLHIDDLADRVNASATPVRQALERLQGEGLIDSIAKRGFFSKVPNASELQDLYEFARLVLEHNITRPLDPSSVARLGRGLMKVEAVAVGHSATKCVKHHAMTIESVFEQITQLSRNEQMLRMVRNFNDRSRYVRCLSVLQSPDHGAQVRECLELIELLRDQDPKGACEKLETHMCRMIVDLPELIRDARSRWTMAAAI</sequence>
<dbReference type="PATRIC" id="fig|1245469.3.peg.7372"/>
<dbReference type="HOGENOM" id="CLU_017584_5_2_5"/>
<dbReference type="Gene3D" id="1.10.10.10">
    <property type="entry name" value="Winged helix-like DNA-binding domain superfamily/Winged helix DNA-binding domain"/>
    <property type="match status" value="1"/>
</dbReference>
<dbReference type="KEGG" id="aol:S58_72130"/>
<dbReference type="STRING" id="1245469.S58_72130"/>
<dbReference type="InterPro" id="IPR000524">
    <property type="entry name" value="Tscrpt_reg_HTH_GntR"/>
</dbReference>
<evidence type="ECO:0000259" key="4">
    <source>
        <dbReference type="Pfam" id="PF00392"/>
    </source>
</evidence>
<dbReference type="AlphaFoldDB" id="M4ZH53"/>
<evidence type="ECO:0000313" key="7">
    <source>
        <dbReference type="Proteomes" id="UP000011841"/>
    </source>
</evidence>
<dbReference type="PANTHER" id="PTHR43537:SF45">
    <property type="entry name" value="GNTR FAMILY REGULATORY PROTEIN"/>
    <property type="match status" value="1"/>
</dbReference>
<dbReference type="OrthoDB" id="8247358at2"/>
<feature type="domain" description="GntR C-terminal" evidence="5">
    <location>
        <begin position="146"/>
        <end position="213"/>
    </location>
</feature>
<dbReference type="SUPFAM" id="SSF46785">
    <property type="entry name" value="Winged helix' DNA-binding domain"/>
    <property type="match status" value="1"/>
</dbReference>
<dbReference type="SUPFAM" id="SSF48008">
    <property type="entry name" value="GntR ligand-binding domain-like"/>
    <property type="match status" value="1"/>
</dbReference>
<gene>
    <name evidence="6" type="ORF">S58_72130</name>
</gene>
<keyword evidence="3" id="KW-0804">Transcription</keyword>
<keyword evidence="2" id="KW-0238">DNA-binding</keyword>
<dbReference type="GO" id="GO:0003700">
    <property type="term" value="F:DNA-binding transcription factor activity"/>
    <property type="evidence" value="ECO:0007669"/>
    <property type="project" value="InterPro"/>
</dbReference>
<keyword evidence="7" id="KW-1185">Reference proteome</keyword>
<dbReference type="PANTHER" id="PTHR43537">
    <property type="entry name" value="TRANSCRIPTIONAL REGULATOR, GNTR FAMILY"/>
    <property type="match status" value="1"/>
</dbReference>
<feature type="domain" description="HTH gntR-type" evidence="4">
    <location>
        <begin position="34"/>
        <end position="79"/>
    </location>
</feature>
<dbReference type="InterPro" id="IPR036390">
    <property type="entry name" value="WH_DNA-bd_sf"/>
</dbReference>
<name>M4ZH53_9BRAD</name>
<evidence type="ECO:0000256" key="3">
    <source>
        <dbReference type="ARBA" id="ARBA00023163"/>
    </source>
</evidence>
<protein>
    <submittedName>
        <fullName evidence="6">GntR family transcriptional regulator</fullName>
    </submittedName>
</protein>
<dbReference type="Gene3D" id="1.20.120.530">
    <property type="entry name" value="GntR ligand-binding domain-like"/>
    <property type="match status" value="1"/>
</dbReference>